<dbReference type="EMBL" id="DTCM01000068">
    <property type="protein sequence ID" value="HGL41084.1"/>
    <property type="molecule type" value="Genomic_DNA"/>
</dbReference>
<gene>
    <name evidence="8" type="ORF">ENT82_00670</name>
    <name evidence="7" type="ORF">ENU43_05420</name>
</gene>
<keyword evidence="4" id="KW-0274">FAD</keyword>
<evidence type="ECO:0000256" key="1">
    <source>
        <dbReference type="ARBA" id="ARBA00005817"/>
    </source>
</evidence>
<evidence type="ECO:0000313" key="7">
    <source>
        <dbReference type="EMBL" id="HGL41084.1"/>
    </source>
</evidence>
<dbReference type="InterPro" id="IPR029035">
    <property type="entry name" value="DHS-like_NAD/FAD-binding_dom"/>
</dbReference>
<comment type="similarity">
    <text evidence="1">Belongs to the ETF alpha-subunit/FixB family.</text>
</comment>
<dbReference type="Pfam" id="PF01012">
    <property type="entry name" value="ETF"/>
    <property type="match status" value="1"/>
</dbReference>
<dbReference type="InterPro" id="IPR014731">
    <property type="entry name" value="ETF_asu_C"/>
</dbReference>
<dbReference type="Gene3D" id="3.40.50.620">
    <property type="entry name" value="HUPs"/>
    <property type="match status" value="1"/>
</dbReference>
<feature type="domain" description="Electron transfer flavoprotein alpha/beta-subunit N-terminal" evidence="6">
    <location>
        <begin position="18"/>
        <end position="215"/>
    </location>
</feature>
<dbReference type="CDD" id="cd01715">
    <property type="entry name" value="ETF_alpha"/>
    <property type="match status" value="1"/>
</dbReference>
<keyword evidence="3" id="KW-0285">Flavoprotein</keyword>
<protein>
    <submittedName>
        <fullName evidence="8">Electron transfer flavoprotein subunit alpha/FixB family protein</fullName>
    </submittedName>
</protein>
<dbReference type="PANTHER" id="PTHR43153">
    <property type="entry name" value="ELECTRON TRANSFER FLAVOPROTEIN ALPHA"/>
    <property type="match status" value="1"/>
</dbReference>
<dbReference type="InterPro" id="IPR033947">
    <property type="entry name" value="ETF_alpha_N"/>
</dbReference>
<dbReference type="InterPro" id="IPR014729">
    <property type="entry name" value="Rossmann-like_a/b/a_fold"/>
</dbReference>
<dbReference type="SUPFAM" id="SSF52402">
    <property type="entry name" value="Adenine nucleotide alpha hydrolases-like"/>
    <property type="match status" value="1"/>
</dbReference>
<sequence>MRRFSEVCGLSLEQYKDVWAYCALDNGRLTRPSLEIIAAARKVADKIEQRVGAVIIGHDLDNAVDEAIARGADVVYYADEPWLRSYQCLPYTRIVCEMVEKYKPYALLFVADELGRDLSPRVAYRLNTGLATDNINLAVEDYYFGPLNTTFKNVLAQIRPDFATRVAKIYTPRHRPQIASIRPGNFDPLPEDRSRTGEKIRLRPEPNPDDFLVQVLEEREVPKGPVELEEAKVVVSIGLGILKDGNGNPRNPREGYELAKKLVEVIKTHLGVKAELGATRALIHAELKELEGLITSERQVGQTGKTVSPDIYVALGISGSVQHRVGMIKSKKIVAVNTDPNAPIFEIAHYGVRGDLYQIVPRLIELIEGGYNG</sequence>
<dbReference type="PIRSF" id="PIRSF000089">
    <property type="entry name" value="Electra_flavoP_a"/>
    <property type="match status" value="1"/>
</dbReference>
<dbReference type="Gene3D" id="3.40.50.1220">
    <property type="entry name" value="TPP-binding domain"/>
    <property type="match status" value="1"/>
</dbReference>
<evidence type="ECO:0000256" key="5">
    <source>
        <dbReference type="ARBA" id="ARBA00022982"/>
    </source>
</evidence>
<evidence type="ECO:0000256" key="4">
    <source>
        <dbReference type="ARBA" id="ARBA00022827"/>
    </source>
</evidence>
<dbReference type="InterPro" id="IPR018206">
    <property type="entry name" value="ETF_asu_C_CS"/>
</dbReference>
<accession>A0A7C4I6Z7</accession>
<dbReference type="Pfam" id="PF00766">
    <property type="entry name" value="ETF_alpha"/>
    <property type="match status" value="1"/>
</dbReference>
<dbReference type="GO" id="GO:0050660">
    <property type="term" value="F:flavin adenine dinucleotide binding"/>
    <property type="evidence" value="ECO:0007669"/>
    <property type="project" value="InterPro"/>
</dbReference>
<dbReference type="PANTHER" id="PTHR43153:SF1">
    <property type="entry name" value="ELECTRON TRANSFER FLAVOPROTEIN SUBUNIT ALPHA, MITOCHONDRIAL"/>
    <property type="match status" value="1"/>
</dbReference>
<dbReference type="GO" id="GO:0009055">
    <property type="term" value="F:electron transfer activity"/>
    <property type="evidence" value="ECO:0007669"/>
    <property type="project" value="InterPro"/>
</dbReference>
<dbReference type="InterPro" id="IPR014730">
    <property type="entry name" value="ETF_a/b_N"/>
</dbReference>
<proteinExistence type="inferred from homology"/>
<dbReference type="InterPro" id="IPR001308">
    <property type="entry name" value="ETF_a/FixB"/>
</dbReference>
<keyword evidence="5" id="KW-0249">Electron transport</keyword>
<organism evidence="8">
    <name type="scientific">Caldiarchaeum subterraneum</name>
    <dbReference type="NCBI Taxonomy" id="311458"/>
    <lineage>
        <taxon>Archaea</taxon>
        <taxon>Nitrososphaerota</taxon>
        <taxon>Candidatus Caldarchaeales</taxon>
        <taxon>Candidatus Caldarchaeaceae</taxon>
        <taxon>Candidatus Caldarchaeum</taxon>
    </lineage>
</organism>
<name>A0A7C4I6Z7_CALS0</name>
<evidence type="ECO:0000256" key="3">
    <source>
        <dbReference type="ARBA" id="ARBA00022630"/>
    </source>
</evidence>
<dbReference type="EMBL" id="DTAD01000009">
    <property type="protein sequence ID" value="HGN89632.1"/>
    <property type="molecule type" value="Genomic_DNA"/>
</dbReference>
<dbReference type="PROSITE" id="PS00696">
    <property type="entry name" value="ETF_ALPHA"/>
    <property type="match status" value="1"/>
</dbReference>
<dbReference type="GO" id="GO:0033539">
    <property type="term" value="P:fatty acid beta-oxidation using acyl-CoA dehydrogenase"/>
    <property type="evidence" value="ECO:0007669"/>
    <property type="project" value="TreeGrafter"/>
</dbReference>
<dbReference type="AlphaFoldDB" id="A0A7C4I6Z7"/>
<evidence type="ECO:0000313" key="8">
    <source>
        <dbReference type="EMBL" id="HGN89632.1"/>
    </source>
</evidence>
<reference evidence="8" key="1">
    <citation type="journal article" date="2020" name="mSystems">
        <title>Genome- and Community-Level Interaction Insights into Carbon Utilization and Element Cycling Functions of Hydrothermarchaeota in Hydrothermal Sediment.</title>
        <authorList>
            <person name="Zhou Z."/>
            <person name="Liu Y."/>
            <person name="Xu W."/>
            <person name="Pan J."/>
            <person name="Luo Z.H."/>
            <person name="Li M."/>
        </authorList>
    </citation>
    <scope>NUCLEOTIDE SEQUENCE [LARGE SCALE GENOMIC DNA]</scope>
    <source>
        <strain evidence="8">SpSt-613</strain>
        <strain evidence="7">SpSt-669</strain>
    </source>
</reference>
<dbReference type="SUPFAM" id="SSF52467">
    <property type="entry name" value="DHS-like NAD/FAD-binding domain"/>
    <property type="match status" value="1"/>
</dbReference>
<evidence type="ECO:0000259" key="6">
    <source>
        <dbReference type="SMART" id="SM00893"/>
    </source>
</evidence>
<keyword evidence="2" id="KW-0813">Transport</keyword>
<comment type="caution">
    <text evidence="8">The sequence shown here is derived from an EMBL/GenBank/DDBJ whole genome shotgun (WGS) entry which is preliminary data.</text>
</comment>
<evidence type="ECO:0000256" key="2">
    <source>
        <dbReference type="ARBA" id="ARBA00022448"/>
    </source>
</evidence>
<dbReference type="SMART" id="SM00893">
    <property type="entry name" value="ETF"/>
    <property type="match status" value="1"/>
</dbReference>